<evidence type="ECO:0000313" key="3">
    <source>
        <dbReference type="Proteomes" id="UP000306102"/>
    </source>
</evidence>
<dbReference type="AlphaFoldDB" id="A0A4S4EFZ1"/>
<feature type="compositionally biased region" description="Acidic residues" evidence="1">
    <location>
        <begin position="122"/>
        <end position="135"/>
    </location>
</feature>
<dbReference type="Proteomes" id="UP000306102">
    <property type="component" value="Unassembled WGS sequence"/>
</dbReference>
<gene>
    <name evidence="2" type="ORF">TEA_015656</name>
</gene>
<evidence type="ECO:0000256" key="1">
    <source>
        <dbReference type="SAM" id="MobiDB-lite"/>
    </source>
</evidence>
<accession>A0A4S4EFZ1</accession>
<keyword evidence="3" id="KW-1185">Reference proteome</keyword>
<evidence type="ECO:0000313" key="2">
    <source>
        <dbReference type="EMBL" id="THG14725.1"/>
    </source>
</evidence>
<proteinExistence type="predicted"/>
<comment type="caution">
    <text evidence="2">The sequence shown here is derived from an EMBL/GenBank/DDBJ whole genome shotgun (WGS) entry which is preliminary data.</text>
</comment>
<feature type="region of interest" description="Disordered" evidence="1">
    <location>
        <begin position="1"/>
        <end position="76"/>
    </location>
</feature>
<sequence>MADNTEEIPATSCSVPGEYPLISATADGGEKPHNNDPDDDDDDDSTTTRQPKRKKNCPTSLTNFESIKHSSPNSSFSFTFDTNFAATPEFTPKFGSFNSSVAAPETDRSSQIPATCKRKAEAEEEVEQVVEEEEKSEGSEERGEIGTILSSIDGVETSVD</sequence>
<organism evidence="2 3">
    <name type="scientific">Camellia sinensis var. sinensis</name>
    <name type="common">China tea</name>
    <dbReference type="NCBI Taxonomy" id="542762"/>
    <lineage>
        <taxon>Eukaryota</taxon>
        <taxon>Viridiplantae</taxon>
        <taxon>Streptophyta</taxon>
        <taxon>Embryophyta</taxon>
        <taxon>Tracheophyta</taxon>
        <taxon>Spermatophyta</taxon>
        <taxon>Magnoliopsida</taxon>
        <taxon>eudicotyledons</taxon>
        <taxon>Gunneridae</taxon>
        <taxon>Pentapetalae</taxon>
        <taxon>asterids</taxon>
        <taxon>Ericales</taxon>
        <taxon>Theaceae</taxon>
        <taxon>Camellia</taxon>
    </lineage>
</organism>
<dbReference type="EMBL" id="SDRB02005126">
    <property type="protein sequence ID" value="THG14725.1"/>
    <property type="molecule type" value="Genomic_DNA"/>
</dbReference>
<name>A0A4S4EFZ1_CAMSN</name>
<feature type="region of interest" description="Disordered" evidence="1">
    <location>
        <begin position="98"/>
        <end position="160"/>
    </location>
</feature>
<protein>
    <submittedName>
        <fullName evidence="2">Uncharacterized protein</fullName>
    </submittedName>
</protein>
<reference evidence="2 3" key="1">
    <citation type="journal article" date="2018" name="Proc. Natl. Acad. Sci. U.S.A.">
        <title>Draft genome sequence of Camellia sinensis var. sinensis provides insights into the evolution of the tea genome and tea quality.</title>
        <authorList>
            <person name="Wei C."/>
            <person name="Yang H."/>
            <person name="Wang S."/>
            <person name="Zhao J."/>
            <person name="Liu C."/>
            <person name="Gao L."/>
            <person name="Xia E."/>
            <person name="Lu Y."/>
            <person name="Tai Y."/>
            <person name="She G."/>
            <person name="Sun J."/>
            <person name="Cao H."/>
            <person name="Tong W."/>
            <person name="Gao Q."/>
            <person name="Li Y."/>
            <person name="Deng W."/>
            <person name="Jiang X."/>
            <person name="Wang W."/>
            <person name="Chen Q."/>
            <person name="Zhang S."/>
            <person name="Li H."/>
            <person name="Wu J."/>
            <person name="Wang P."/>
            <person name="Li P."/>
            <person name="Shi C."/>
            <person name="Zheng F."/>
            <person name="Jian J."/>
            <person name="Huang B."/>
            <person name="Shan D."/>
            <person name="Shi M."/>
            <person name="Fang C."/>
            <person name="Yue Y."/>
            <person name="Li F."/>
            <person name="Li D."/>
            <person name="Wei S."/>
            <person name="Han B."/>
            <person name="Jiang C."/>
            <person name="Yin Y."/>
            <person name="Xia T."/>
            <person name="Zhang Z."/>
            <person name="Bennetzen J.L."/>
            <person name="Zhao S."/>
            <person name="Wan X."/>
        </authorList>
    </citation>
    <scope>NUCLEOTIDE SEQUENCE [LARGE SCALE GENOMIC DNA]</scope>
    <source>
        <strain evidence="3">cv. Shuchazao</strain>
        <tissue evidence="2">Leaf</tissue>
    </source>
</reference>